<sequence length="658" mass="72916">MKFWPLLLLAQLRNGQANEATPVQKVLELLGKMKEKGQEEKQKEALQFAAFEQFCKGTSEEKTKVIEASTGQLEILKADLGKLATDIADLEAALPDLTADIEKWEGEKKKATEARQKQHSAYTEAHAESLKAIKSVGKAYKSLKDQNYDREAKSFLQLSGLDDPSSSELDAFTSSSQARAAIEAFLAESAEVKPKAAGYEFQSGKILELLQNLQTKFKTERETIEKTEVDQRHSYEMLLQDWKSQISGAQKTREDKLAAKQRKDQVKAEKEAALLETTKLNEDDKKYLKDLQDTCMQKASDFKERQRLRGEELAAIDKATEAIQGTVLKAARPSKGTSLAALRSDTFGVKRERAISMLRERAEELESNMLSSLALRVEGNGLTKIRGMISDLITRLQEEAAADTEKEGWCKKELASNEQTRTKKQQQMETLQTEFDQLQVDITELGDSIDALSKDVTKLNADRSTATKLRDDEKAENLATVKDAQDAQKAIAQAVAALDSFYSSTKAKASLVQVQSVDAPDIFEDASYTGMESGGVTALLEVLQADFSRMETDTEAAEAQSLGEYTKFMSDSAVDKAAKEKEVELKTASKSEKANALASKKIDLKDAEKALSAAAEYYEELKPQCLAPAMTKEEKMEKRKQEIQSLKDVLDALQGTVS</sequence>
<comment type="caution">
    <text evidence="3">The sequence shown here is derived from an EMBL/GenBank/DDBJ whole genome shotgun (WGS) entry which is preliminary data.</text>
</comment>
<keyword evidence="2" id="KW-0732">Signal</keyword>
<feature type="chain" id="PRO_5041287300" evidence="2">
    <location>
        <begin position="18"/>
        <end position="658"/>
    </location>
</feature>
<keyword evidence="1" id="KW-0175">Coiled coil</keyword>
<protein>
    <submittedName>
        <fullName evidence="3">Uncharacterized protein</fullName>
    </submittedName>
</protein>
<evidence type="ECO:0000313" key="4">
    <source>
        <dbReference type="Proteomes" id="UP001178507"/>
    </source>
</evidence>
<feature type="coiled-coil region" evidence="1">
    <location>
        <begin position="73"/>
        <end position="114"/>
    </location>
</feature>
<evidence type="ECO:0000313" key="3">
    <source>
        <dbReference type="EMBL" id="CAJ1406261.1"/>
    </source>
</evidence>
<feature type="coiled-coil region" evidence="1">
    <location>
        <begin position="414"/>
        <end position="441"/>
    </location>
</feature>
<dbReference type="Proteomes" id="UP001178507">
    <property type="component" value="Unassembled WGS sequence"/>
</dbReference>
<accession>A0AA36JJM9</accession>
<name>A0AA36JJM9_9DINO</name>
<keyword evidence="4" id="KW-1185">Reference proteome</keyword>
<evidence type="ECO:0000256" key="2">
    <source>
        <dbReference type="SAM" id="SignalP"/>
    </source>
</evidence>
<evidence type="ECO:0000256" key="1">
    <source>
        <dbReference type="SAM" id="Coils"/>
    </source>
</evidence>
<reference evidence="3" key="1">
    <citation type="submission" date="2023-08" db="EMBL/GenBank/DDBJ databases">
        <authorList>
            <person name="Chen Y."/>
            <person name="Shah S."/>
            <person name="Dougan E. K."/>
            <person name="Thang M."/>
            <person name="Chan C."/>
        </authorList>
    </citation>
    <scope>NUCLEOTIDE SEQUENCE</scope>
</reference>
<feature type="coiled-coil region" evidence="1">
    <location>
        <begin position="629"/>
        <end position="656"/>
    </location>
</feature>
<organism evidence="3 4">
    <name type="scientific">Effrenium voratum</name>
    <dbReference type="NCBI Taxonomy" id="2562239"/>
    <lineage>
        <taxon>Eukaryota</taxon>
        <taxon>Sar</taxon>
        <taxon>Alveolata</taxon>
        <taxon>Dinophyceae</taxon>
        <taxon>Suessiales</taxon>
        <taxon>Symbiodiniaceae</taxon>
        <taxon>Effrenium</taxon>
    </lineage>
</organism>
<feature type="signal peptide" evidence="2">
    <location>
        <begin position="1"/>
        <end position="17"/>
    </location>
</feature>
<proteinExistence type="predicted"/>
<gene>
    <name evidence="3" type="ORF">EVOR1521_LOCUS28263</name>
</gene>
<dbReference type="AlphaFoldDB" id="A0AA36JJM9"/>
<dbReference type="EMBL" id="CAUJNA010003621">
    <property type="protein sequence ID" value="CAJ1406261.1"/>
    <property type="molecule type" value="Genomic_DNA"/>
</dbReference>
<feature type="coiled-coil region" evidence="1">
    <location>
        <begin position="210"/>
        <end position="276"/>
    </location>
</feature>